<keyword evidence="2" id="KW-0560">Oxidoreductase</keyword>
<organism evidence="5 6">
    <name type="scientific">Aestuariispira insulae</name>
    <dbReference type="NCBI Taxonomy" id="1461337"/>
    <lineage>
        <taxon>Bacteria</taxon>
        <taxon>Pseudomonadati</taxon>
        <taxon>Pseudomonadota</taxon>
        <taxon>Alphaproteobacteria</taxon>
        <taxon>Rhodospirillales</taxon>
        <taxon>Kiloniellaceae</taxon>
        <taxon>Aestuariispira</taxon>
    </lineage>
</organism>
<dbReference type="GO" id="GO:0006574">
    <property type="term" value="P:L-valine catabolic process"/>
    <property type="evidence" value="ECO:0007669"/>
    <property type="project" value="TreeGrafter"/>
</dbReference>
<dbReference type="InterPro" id="IPR016160">
    <property type="entry name" value="Ald_DH_CS_CYS"/>
</dbReference>
<dbReference type="InterPro" id="IPR016162">
    <property type="entry name" value="Ald_DH_N"/>
</dbReference>
<dbReference type="Pfam" id="PF00171">
    <property type="entry name" value="Aldedh"/>
    <property type="match status" value="1"/>
</dbReference>
<dbReference type="EMBL" id="QRDW01000005">
    <property type="protein sequence ID" value="RED49665.1"/>
    <property type="molecule type" value="Genomic_DNA"/>
</dbReference>
<name>A0A3D9HJQ9_9PROT</name>
<dbReference type="OrthoDB" id="9772584at2"/>
<keyword evidence="6" id="KW-1185">Reference proteome</keyword>
<evidence type="ECO:0000313" key="5">
    <source>
        <dbReference type="EMBL" id="RED49665.1"/>
    </source>
</evidence>
<feature type="domain" description="Aldehyde dehydrogenase" evidence="4">
    <location>
        <begin position="18"/>
        <end position="479"/>
    </location>
</feature>
<dbReference type="PANTHER" id="PTHR43866">
    <property type="entry name" value="MALONATE-SEMIALDEHYDE DEHYDROGENASE"/>
    <property type="match status" value="1"/>
</dbReference>
<proteinExistence type="predicted"/>
<dbReference type="PROSITE" id="PS00070">
    <property type="entry name" value="ALDEHYDE_DEHYDR_CYS"/>
    <property type="match status" value="1"/>
</dbReference>
<protein>
    <recommendedName>
        <fullName evidence="1">methylmalonate-semialdehyde dehydrogenase (CoA acylating)</fullName>
        <ecNumber evidence="1">1.2.1.27</ecNumber>
    </recommendedName>
</protein>
<dbReference type="EC" id="1.2.1.27" evidence="1"/>
<evidence type="ECO:0000259" key="4">
    <source>
        <dbReference type="Pfam" id="PF00171"/>
    </source>
</evidence>
<reference evidence="5 6" key="1">
    <citation type="submission" date="2018-07" db="EMBL/GenBank/DDBJ databases">
        <title>Genomic Encyclopedia of Type Strains, Phase III (KMG-III): the genomes of soil and plant-associated and newly described type strains.</title>
        <authorList>
            <person name="Whitman W."/>
        </authorList>
    </citation>
    <scope>NUCLEOTIDE SEQUENCE [LARGE SCALE GENOMIC DNA]</scope>
    <source>
        <strain evidence="5 6">CECT 8488</strain>
    </source>
</reference>
<dbReference type="RefSeq" id="WP_115936924.1">
    <property type="nucleotide sequence ID" value="NZ_QRDW01000005.1"/>
</dbReference>
<dbReference type="FunFam" id="3.40.605.10:FF:000003">
    <property type="entry name" value="Methylmalonate-semialdehyde dehydrogenase [acylating]"/>
    <property type="match status" value="1"/>
</dbReference>
<sequence length="499" mass="54023">MTEQLYHWVGGQKVNGEGDRFGEVYNPATGEVIAKLPYASRSEVDKVVQNALVAAEAWGDTSVPKRSAIIFRFRELLVQNKEKLAEMLGREHGKTIPDALGEIQRGIDVVEFAAGIPHLIKGEFNQNIGGNIDLYSIREPIGVVGGITPFNFPVMIPLWMGAMAVACGNAFVNKPSERDPSCPNFLAELWTEAGLPDGVWNVVHGDKEAVDALLEHDDVPAISFVGSTGVGEYIYQHGSKFNKRVQAFCGAKNHMVIMPDADMDQAADALIGAGFGSAGERCMAISVAVPVGKATQDALIERLVPKVEALKIGAYNDPNADINPLITRQAQERVEGLISKGIEEGADLLVDGRGARLQGYEEGYFVGASLFNNVTEEMEIYKTEIFGPVLSVTAPQTFDSAVSMINNHEYGNGVAIFTRDGDSARTFSKQVDVGMIGVNVPIPVPMAFHNFGGSKRSKFGDTQMHGPESIRFFTKMKTISSRWPSGIKEGAQLAFPTND</sequence>
<evidence type="ECO:0000256" key="3">
    <source>
        <dbReference type="ARBA" id="ARBA00023027"/>
    </source>
</evidence>
<dbReference type="Gene3D" id="3.40.605.10">
    <property type="entry name" value="Aldehyde Dehydrogenase, Chain A, domain 1"/>
    <property type="match status" value="1"/>
</dbReference>
<dbReference type="InterPro" id="IPR016161">
    <property type="entry name" value="Ald_DH/histidinol_DH"/>
</dbReference>
<evidence type="ECO:0000256" key="2">
    <source>
        <dbReference type="ARBA" id="ARBA00023002"/>
    </source>
</evidence>
<dbReference type="InterPro" id="IPR010061">
    <property type="entry name" value="MeMal-semiAld_DH"/>
</dbReference>
<accession>A0A3D9HJQ9</accession>
<dbReference type="Gene3D" id="3.40.309.10">
    <property type="entry name" value="Aldehyde Dehydrogenase, Chain A, domain 2"/>
    <property type="match status" value="1"/>
</dbReference>
<dbReference type="AlphaFoldDB" id="A0A3D9HJQ9"/>
<dbReference type="Proteomes" id="UP000256845">
    <property type="component" value="Unassembled WGS sequence"/>
</dbReference>
<dbReference type="NCBIfam" id="TIGR01722">
    <property type="entry name" value="MMSDH"/>
    <property type="match status" value="1"/>
</dbReference>
<evidence type="ECO:0000313" key="6">
    <source>
        <dbReference type="Proteomes" id="UP000256845"/>
    </source>
</evidence>
<dbReference type="SUPFAM" id="SSF53720">
    <property type="entry name" value="ALDH-like"/>
    <property type="match status" value="1"/>
</dbReference>
<dbReference type="CDD" id="cd07085">
    <property type="entry name" value="ALDH_F6_MMSDH"/>
    <property type="match status" value="1"/>
</dbReference>
<comment type="caution">
    <text evidence="5">The sequence shown here is derived from an EMBL/GenBank/DDBJ whole genome shotgun (WGS) entry which is preliminary data.</text>
</comment>
<dbReference type="FunFam" id="3.40.309.10:FF:000002">
    <property type="entry name" value="Methylmalonate-semialdehyde dehydrogenase (Acylating)"/>
    <property type="match status" value="1"/>
</dbReference>
<keyword evidence="3" id="KW-0520">NAD</keyword>
<dbReference type="GO" id="GO:0006210">
    <property type="term" value="P:thymine catabolic process"/>
    <property type="evidence" value="ECO:0007669"/>
    <property type="project" value="TreeGrafter"/>
</dbReference>
<dbReference type="InterPro" id="IPR016163">
    <property type="entry name" value="Ald_DH_C"/>
</dbReference>
<dbReference type="PANTHER" id="PTHR43866:SF4">
    <property type="entry name" value="MALONATE-SEMIALDEHYDE DEHYDROGENASE"/>
    <property type="match status" value="1"/>
</dbReference>
<gene>
    <name evidence="5" type="ORF">DFP90_10536</name>
</gene>
<evidence type="ECO:0000256" key="1">
    <source>
        <dbReference type="ARBA" id="ARBA00013048"/>
    </source>
</evidence>
<dbReference type="GO" id="GO:0004491">
    <property type="term" value="F:methylmalonate-semialdehyde dehydrogenase (acylating, NAD) activity"/>
    <property type="evidence" value="ECO:0007669"/>
    <property type="project" value="UniProtKB-EC"/>
</dbReference>
<dbReference type="InterPro" id="IPR015590">
    <property type="entry name" value="Aldehyde_DH_dom"/>
</dbReference>